<dbReference type="InterPro" id="IPR000120">
    <property type="entry name" value="Amidase"/>
</dbReference>
<dbReference type="PANTHER" id="PTHR11895">
    <property type="entry name" value="TRANSAMIDASE"/>
    <property type="match status" value="1"/>
</dbReference>
<accession>A0A2D3VFE6</accession>
<keyword evidence="3" id="KW-1185">Reference proteome</keyword>
<dbReference type="EMBL" id="FJUY01000018">
    <property type="protein sequence ID" value="CZT23862.1"/>
    <property type="molecule type" value="Genomic_DNA"/>
</dbReference>
<protein>
    <recommendedName>
        <fullName evidence="1">Amidase domain-containing protein</fullName>
    </recommendedName>
</protein>
<organism evidence="2 3">
    <name type="scientific">Ramularia collo-cygni</name>
    <dbReference type="NCBI Taxonomy" id="112498"/>
    <lineage>
        <taxon>Eukaryota</taxon>
        <taxon>Fungi</taxon>
        <taxon>Dikarya</taxon>
        <taxon>Ascomycota</taxon>
        <taxon>Pezizomycotina</taxon>
        <taxon>Dothideomycetes</taxon>
        <taxon>Dothideomycetidae</taxon>
        <taxon>Mycosphaerellales</taxon>
        <taxon>Mycosphaerellaceae</taxon>
        <taxon>Ramularia</taxon>
    </lineage>
</organism>
<proteinExistence type="predicted"/>
<feature type="domain" description="Amidase" evidence="1">
    <location>
        <begin position="12"/>
        <end position="97"/>
    </location>
</feature>
<reference evidence="2 3" key="1">
    <citation type="submission" date="2016-03" db="EMBL/GenBank/DDBJ databases">
        <authorList>
            <person name="Ploux O."/>
        </authorList>
    </citation>
    <scope>NUCLEOTIDE SEQUENCE [LARGE SCALE GENOMIC DNA]</scope>
    <source>
        <strain evidence="2 3">URUG2</strain>
    </source>
</reference>
<dbReference type="InterPro" id="IPR036928">
    <property type="entry name" value="AS_sf"/>
</dbReference>
<dbReference type="OrthoDB" id="196847at2759"/>
<dbReference type="AlphaFoldDB" id="A0A2D3VFE6"/>
<name>A0A2D3VFE6_9PEZI</name>
<dbReference type="Pfam" id="PF01425">
    <property type="entry name" value="Amidase"/>
    <property type="match status" value="1"/>
</dbReference>
<dbReference type="RefSeq" id="XP_023630586.1">
    <property type="nucleotide sequence ID" value="XM_023774818.1"/>
</dbReference>
<evidence type="ECO:0000313" key="2">
    <source>
        <dbReference type="EMBL" id="CZT23862.1"/>
    </source>
</evidence>
<dbReference type="PANTHER" id="PTHR11895:SF169">
    <property type="entry name" value="GLUTAMYL-TRNA(GLN) AMIDOTRANSFERASE"/>
    <property type="match status" value="1"/>
</dbReference>
<evidence type="ECO:0000313" key="3">
    <source>
        <dbReference type="Proteomes" id="UP000225277"/>
    </source>
</evidence>
<evidence type="ECO:0000259" key="1">
    <source>
        <dbReference type="Pfam" id="PF01425"/>
    </source>
</evidence>
<dbReference type="InterPro" id="IPR023631">
    <property type="entry name" value="Amidase_dom"/>
</dbReference>
<dbReference type="GeneID" id="35604645"/>
<gene>
    <name evidence="2" type="ORF">RCC_09577</name>
</gene>
<dbReference type="GO" id="GO:0003824">
    <property type="term" value="F:catalytic activity"/>
    <property type="evidence" value="ECO:0007669"/>
    <property type="project" value="InterPro"/>
</dbReference>
<dbReference type="Gene3D" id="3.90.1300.10">
    <property type="entry name" value="Amidase signature (AS) domain"/>
    <property type="match status" value="1"/>
</dbReference>
<dbReference type="STRING" id="112498.A0A2D3VFE6"/>
<dbReference type="SUPFAM" id="SSF75304">
    <property type="entry name" value="Amidase signature (AS) enzymes"/>
    <property type="match status" value="1"/>
</dbReference>
<dbReference type="Proteomes" id="UP000225277">
    <property type="component" value="Unassembled WGS sequence"/>
</dbReference>
<sequence length="119" mass="12558">MEDDLHVQIGDPLPLFGVPYAVEENIDAAGSDTTTACPIHSQHHVHAGTIVVARITACGAVVVGQTNLGQFATGLVGTRSPCQFIRNSLDSGLHPGGRRIQLPARLEGDSTEAYSRQCP</sequence>